<gene>
    <name evidence="1" type="ORF">IU514_03550</name>
</gene>
<organism evidence="1 2">
    <name type="scientific">Lysobacter niastensis</name>
    <dbReference type="NCBI Taxonomy" id="380629"/>
    <lineage>
        <taxon>Bacteria</taxon>
        <taxon>Pseudomonadati</taxon>
        <taxon>Pseudomonadota</taxon>
        <taxon>Gammaproteobacteria</taxon>
        <taxon>Lysobacterales</taxon>
        <taxon>Lysobacteraceae</taxon>
        <taxon>Lysobacter</taxon>
    </lineage>
</organism>
<sequence>MKKVPDFLADAHDPRDPNPWLAIYLDSSIPIDEDVKRAWLEDSSSRSRQFLLPVVRPLARTCIVLVQLLKIIMPSSVTSSRVLHRFLAWSLKHFVSPNANWLILRHFNLGAEILAFVAANVPDAKIPPLNDMRLTGLDQIKDDAFLKHDLNLFNFVIYLNRELRAQGRQVEPVVAPDFSAITDGPLPLQSMPDRWTNVIDLQTAIELYTPVYQLFLTDNDFWRATNSLQVDETIAIYASRILNDPTPMLLVNNRHPLVPMSTLRAGFRLVLHGLSTEMMHALLVKKKREQALARARNAACEQVELGG</sequence>
<reference evidence="1 2" key="1">
    <citation type="submission" date="2020-11" db="EMBL/GenBank/DDBJ databases">
        <title>Draft Genome Sequence and Secondary Metabolite Biosynthetic Potential of the Lysobacter niastensis Type strain DSM 18481.</title>
        <authorList>
            <person name="Turrini P."/>
            <person name="Artuso I."/>
            <person name="Tescari M."/>
            <person name="Lugli G.A."/>
            <person name="Frangipani E."/>
            <person name="Ventura M."/>
            <person name="Visca P."/>
        </authorList>
    </citation>
    <scope>NUCLEOTIDE SEQUENCE [LARGE SCALE GENOMIC DNA]</scope>
    <source>
        <strain evidence="1 2">DSM 18481</strain>
    </source>
</reference>
<dbReference type="InterPro" id="IPR054268">
    <property type="entry name" value="DUF6999"/>
</dbReference>
<name>A0ABS0B3P9_9GAMM</name>
<comment type="caution">
    <text evidence="1">The sequence shown here is derived from an EMBL/GenBank/DDBJ whole genome shotgun (WGS) entry which is preliminary data.</text>
</comment>
<evidence type="ECO:0000313" key="2">
    <source>
        <dbReference type="Proteomes" id="UP001429984"/>
    </source>
</evidence>
<proteinExistence type="predicted"/>
<protein>
    <submittedName>
        <fullName evidence="1">Uncharacterized protein</fullName>
    </submittedName>
</protein>
<dbReference type="Proteomes" id="UP001429984">
    <property type="component" value="Unassembled WGS sequence"/>
</dbReference>
<accession>A0ABS0B3P9</accession>
<evidence type="ECO:0000313" key="1">
    <source>
        <dbReference type="EMBL" id="MBF6023097.1"/>
    </source>
</evidence>
<dbReference type="Pfam" id="PF22523">
    <property type="entry name" value="DUF6999"/>
    <property type="match status" value="1"/>
</dbReference>
<dbReference type="EMBL" id="JADLZT010000002">
    <property type="protein sequence ID" value="MBF6023097.1"/>
    <property type="molecule type" value="Genomic_DNA"/>
</dbReference>
<keyword evidence="2" id="KW-1185">Reference proteome</keyword>